<evidence type="ECO:0000313" key="2">
    <source>
        <dbReference type="Proteomes" id="UP000247437"/>
    </source>
</evidence>
<name>A0A2W0F080_PSEJE</name>
<sequence length="193" mass="21343">MKINSARQAWHDCTYNPAPGQTSDAAVLGVVVQGTERGPTADHAVHGALAGQIQSAIARLHHQLRAFGNAMYAAEPADDDREEAEEAVFNLACTRAPRMTADKRERAEYVAKGVFRRYRYMHQGGQSANDDPLIKPELFRAWMSAEYGIKLPSAAWGRDWEPFVQLCFDACYDIDAKALSPIGGVIYKMREAA</sequence>
<organism evidence="1 2">
    <name type="scientific">Pseudomonas jessenii</name>
    <dbReference type="NCBI Taxonomy" id="77298"/>
    <lineage>
        <taxon>Bacteria</taxon>
        <taxon>Pseudomonadati</taxon>
        <taxon>Pseudomonadota</taxon>
        <taxon>Gammaproteobacteria</taxon>
        <taxon>Pseudomonadales</taxon>
        <taxon>Pseudomonadaceae</taxon>
        <taxon>Pseudomonas</taxon>
    </lineage>
</organism>
<dbReference type="OrthoDB" id="6165466at2"/>
<dbReference type="Proteomes" id="UP000247437">
    <property type="component" value="Unassembled WGS sequence"/>
</dbReference>
<reference evidence="1 2" key="1">
    <citation type="journal article" date="2018" name="Appl. Microbiol. Biotechnol.">
        <title>Characterization of the caprolactam degradation pathway in Pseudomonas jessenii using mass spectrometry-based proteomics.</title>
        <authorList>
            <person name="Otzen M."/>
            <person name="Palacio C."/>
            <person name="Janssen D.B."/>
        </authorList>
    </citation>
    <scope>NUCLEOTIDE SEQUENCE [LARGE SCALE GENOMIC DNA]</scope>
    <source>
        <strain evidence="1 2">GO3</strain>
    </source>
</reference>
<dbReference type="RefSeq" id="WP_110658576.1">
    <property type="nucleotide sequence ID" value="NZ_PDLL01000055.1"/>
</dbReference>
<dbReference type="EMBL" id="PDLL01000055">
    <property type="protein sequence ID" value="PYY71225.1"/>
    <property type="molecule type" value="Genomic_DNA"/>
</dbReference>
<dbReference type="AlphaFoldDB" id="A0A2W0F080"/>
<evidence type="ECO:0000313" key="1">
    <source>
        <dbReference type="EMBL" id="PYY71225.1"/>
    </source>
</evidence>
<accession>A0A2W0F080</accession>
<protein>
    <submittedName>
        <fullName evidence="1">Uncharacterized protein</fullName>
    </submittedName>
</protein>
<proteinExistence type="predicted"/>
<comment type="caution">
    <text evidence="1">The sequence shown here is derived from an EMBL/GenBank/DDBJ whole genome shotgun (WGS) entry which is preliminary data.</text>
</comment>
<gene>
    <name evidence="1" type="ORF">CRX42_07355</name>
</gene>